<accession>A0A8H6IVA4</accession>
<evidence type="ECO:0000313" key="2">
    <source>
        <dbReference type="Proteomes" id="UP000652219"/>
    </source>
</evidence>
<organism evidence="1 2">
    <name type="scientific">Colletotrichum sojae</name>
    <dbReference type="NCBI Taxonomy" id="2175907"/>
    <lineage>
        <taxon>Eukaryota</taxon>
        <taxon>Fungi</taxon>
        <taxon>Dikarya</taxon>
        <taxon>Ascomycota</taxon>
        <taxon>Pezizomycotina</taxon>
        <taxon>Sordariomycetes</taxon>
        <taxon>Hypocreomycetidae</taxon>
        <taxon>Glomerellales</taxon>
        <taxon>Glomerellaceae</taxon>
        <taxon>Colletotrichum</taxon>
        <taxon>Colletotrichum orchidearum species complex</taxon>
    </lineage>
</organism>
<protein>
    <submittedName>
        <fullName evidence="1">Uncharacterized protein</fullName>
    </submittedName>
</protein>
<sequence>MRLFEDLPPEFDPSTGWLDEEAPRHPHFNEAAKIDSLVNMIKRPLISCILDGCMIPLARTGSTDLVPPLGDNSTLWKASISLHKYGVSYLGTRSECLSEFLPALEDRPDAFAAIDAFLRRDNNVIRAINYGVHRFITGTTDGVRFDVTHAGRLVPPYAISSIGPFHVAVRPQDIEGESISRLDGISPLWDLHDFAHQTAASLCPALFGCKYLTSLVELPSKLTALTRSPGMEDLAPAIKCSDGLVFSYLLTPLFAREVEQSKAKRHTYTSLVTAMAEQVADYLQARCELEHASTGAWLRMEAPVTPTQLAVLAQNKAAHKLAYHVVAERMLAEAEAETGGETCEEGSSELFRLTLDMLEYTGWNADEGEVPNLWGALAKTKGKEVVSGFLCTVLHVDMDH</sequence>
<name>A0A8H6IVA4_9PEZI</name>
<dbReference type="EMBL" id="WIGN01000323">
    <property type="protein sequence ID" value="KAF6799449.1"/>
    <property type="molecule type" value="Genomic_DNA"/>
</dbReference>
<dbReference type="Proteomes" id="UP000652219">
    <property type="component" value="Unassembled WGS sequence"/>
</dbReference>
<dbReference type="AlphaFoldDB" id="A0A8H6IVA4"/>
<gene>
    <name evidence="1" type="ORF">CSOJ01_12511</name>
</gene>
<reference evidence="1 2" key="1">
    <citation type="journal article" date="2020" name="Phytopathology">
        <title>Genome Sequence Resources of Colletotrichum truncatum, C. plurivorum, C. musicola, and C. sojae: Four Species Pathogenic to Soybean (Glycine max).</title>
        <authorList>
            <person name="Rogerio F."/>
            <person name="Boufleur T.R."/>
            <person name="Ciampi-Guillardi M."/>
            <person name="Sukno S.A."/>
            <person name="Thon M.R."/>
            <person name="Massola Junior N.S."/>
            <person name="Baroncelli R."/>
        </authorList>
    </citation>
    <scope>NUCLEOTIDE SEQUENCE [LARGE SCALE GENOMIC DNA]</scope>
    <source>
        <strain evidence="1 2">LFN0009</strain>
    </source>
</reference>
<proteinExistence type="predicted"/>
<keyword evidence="2" id="KW-1185">Reference proteome</keyword>
<evidence type="ECO:0000313" key="1">
    <source>
        <dbReference type="EMBL" id="KAF6799449.1"/>
    </source>
</evidence>
<comment type="caution">
    <text evidence="1">The sequence shown here is derived from an EMBL/GenBank/DDBJ whole genome shotgun (WGS) entry which is preliminary data.</text>
</comment>